<gene>
    <name evidence="8" type="ORF">SAC06_01105</name>
</gene>
<dbReference type="SUPFAM" id="SSF46973">
    <property type="entry name" value="Enzyme IIa from lactose specific PTS, IIa-lac"/>
    <property type="match status" value="1"/>
</dbReference>
<dbReference type="PANTHER" id="PTHR34382:SF7">
    <property type="entry name" value="PTS SYSTEM N,N'-DIACETYLCHITOBIOSE-SPECIFIC EIIA COMPONENT"/>
    <property type="match status" value="1"/>
</dbReference>
<evidence type="ECO:0000256" key="4">
    <source>
        <dbReference type="ARBA" id="ARBA00022683"/>
    </source>
</evidence>
<organism evidence="8">
    <name type="scientific">Scrofimicrobium appendicitidis</name>
    <dbReference type="NCBI Taxonomy" id="3079930"/>
    <lineage>
        <taxon>Bacteria</taxon>
        <taxon>Bacillati</taxon>
        <taxon>Actinomycetota</taxon>
        <taxon>Actinomycetes</taxon>
        <taxon>Actinomycetales</taxon>
        <taxon>Actinomycetaceae</taxon>
        <taxon>Scrofimicrobium</taxon>
    </lineage>
</organism>
<dbReference type="InterPro" id="IPR036542">
    <property type="entry name" value="PTS_IIA_lac/cel_sf"/>
</dbReference>
<dbReference type="Gene3D" id="1.20.58.80">
    <property type="entry name" value="Phosphotransferase system, lactose/cellobiose-type IIA subunit"/>
    <property type="match status" value="1"/>
</dbReference>
<dbReference type="CDD" id="cd00215">
    <property type="entry name" value="PTS_IIA_lac"/>
    <property type="match status" value="1"/>
</dbReference>
<dbReference type="KEGG" id="sapp:SAC06_01105"/>
<dbReference type="GO" id="GO:0016740">
    <property type="term" value="F:transferase activity"/>
    <property type="evidence" value="ECO:0007669"/>
    <property type="project" value="UniProtKB-KW"/>
</dbReference>
<protein>
    <submittedName>
        <fullName evidence="8">PTS lactose/cellobiose transporter subunit IIA</fullName>
    </submittedName>
</protein>
<feature type="modified residue" description="Phosphohistidine; by HPr" evidence="7">
    <location>
        <position position="79"/>
    </location>
</feature>
<feature type="binding site" evidence="6">
    <location>
        <position position="82"/>
    </location>
    <ligand>
        <name>Mg(2+)</name>
        <dbReference type="ChEBI" id="CHEBI:18420"/>
        <note>ligand shared between all trimeric partners</note>
    </ligand>
</feature>
<evidence type="ECO:0000256" key="7">
    <source>
        <dbReference type="PROSITE-ProRule" id="PRU00418"/>
    </source>
</evidence>
<dbReference type="EMBL" id="CP138335">
    <property type="protein sequence ID" value="XBW08188.1"/>
    <property type="molecule type" value="Genomic_DNA"/>
</dbReference>
<sequence>MVDKTEMMQTAMQIILHAGNGRTEIKRALVCLEEFDFAAAEQALSEAQEQIRQAHRAQTELIQSESRGEEAEFSILFVHAQDTLMTIKSEWNIAERLVGLTRSLDRRLSKLEQNRG</sequence>
<dbReference type="PROSITE" id="PS51095">
    <property type="entry name" value="PTS_EIIA_TYPE_3"/>
    <property type="match status" value="1"/>
</dbReference>
<keyword evidence="6" id="KW-0460">Magnesium</keyword>
<comment type="cofactor">
    <cofactor evidence="6">
        <name>Mg(2+)</name>
        <dbReference type="ChEBI" id="CHEBI:18420"/>
    </cofactor>
    <text evidence="6">Binds 1 Mg(2+) ion per trimer.</text>
</comment>
<keyword evidence="4" id="KW-0598">Phosphotransferase system</keyword>
<dbReference type="AlphaFoldDB" id="A0AAU7V9X0"/>
<dbReference type="RefSeq" id="WP_350258387.1">
    <property type="nucleotide sequence ID" value="NZ_CP138335.1"/>
</dbReference>
<keyword evidence="3" id="KW-0808">Transferase</keyword>
<feature type="active site" description="Tele-phosphohistidine intermediate" evidence="5">
    <location>
        <position position="79"/>
    </location>
</feature>
<dbReference type="Pfam" id="PF02255">
    <property type="entry name" value="PTS_IIA"/>
    <property type="match status" value="1"/>
</dbReference>
<reference evidence="8" key="1">
    <citation type="submission" date="2023-11" db="EMBL/GenBank/DDBJ databases">
        <title>Scrofimicrobium hongkongense sp. nov., isolated from a patient with peritonitis.</title>
        <authorList>
            <person name="Lao H.Y."/>
            <person name="Wong A.Y.P."/>
            <person name="Ng T.L."/>
            <person name="Wong R.Y.L."/>
            <person name="Yau M.C.Y."/>
            <person name="Lam J.Y.W."/>
            <person name="Siu G.K.H."/>
        </authorList>
    </citation>
    <scope>NUCLEOTIDE SEQUENCE</scope>
    <source>
        <strain evidence="8">R131</strain>
    </source>
</reference>
<evidence type="ECO:0000256" key="6">
    <source>
        <dbReference type="PIRSR" id="PIRSR000699-2"/>
    </source>
</evidence>
<evidence type="ECO:0000256" key="2">
    <source>
        <dbReference type="ARBA" id="ARBA00022597"/>
    </source>
</evidence>
<name>A0AAU7V9X0_9ACTO</name>
<dbReference type="GO" id="GO:0009401">
    <property type="term" value="P:phosphoenolpyruvate-dependent sugar phosphotransferase system"/>
    <property type="evidence" value="ECO:0007669"/>
    <property type="project" value="UniProtKB-KW"/>
</dbReference>
<keyword evidence="2" id="KW-0762">Sugar transport</keyword>
<dbReference type="PIRSF" id="PIRSF000699">
    <property type="entry name" value="PTS_IILac_III"/>
    <property type="match status" value="1"/>
</dbReference>
<proteinExistence type="predicted"/>
<keyword evidence="6" id="KW-0479">Metal-binding</keyword>
<accession>A0AAU7V9X0</accession>
<evidence type="ECO:0000256" key="5">
    <source>
        <dbReference type="PIRSR" id="PIRSR000699-1"/>
    </source>
</evidence>
<keyword evidence="1" id="KW-0813">Transport</keyword>
<dbReference type="InterPro" id="IPR003188">
    <property type="entry name" value="PTS_IIA_lac/cel"/>
</dbReference>
<evidence type="ECO:0000313" key="8">
    <source>
        <dbReference type="EMBL" id="XBW08188.1"/>
    </source>
</evidence>
<dbReference type="GO" id="GO:0046872">
    <property type="term" value="F:metal ion binding"/>
    <property type="evidence" value="ECO:0007669"/>
    <property type="project" value="UniProtKB-KW"/>
</dbReference>
<dbReference type="PANTHER" id="PTHR34382">
    <property type="entry name" value="PTS SYSTEM N,N'-DIACETYLCHITOBIOSE-SPECIFIC EIIA COMPONENT"/>
    <property type="match status" value="1"/>
</dbReference>
<evidence type="ECO:0000256" key="1">
    <source>
        <dbReference type="ARBA" id="ARBA00022448"/>
    </source>
</evidence>
<evidence type="ECO:0000256" key="3">
    <source>
        <dbReference type="ARBA" id="ARBA00022679"/>
    </source>
</evidence>